<feature type="domain" description="Glycosyl hydrolase family 32 C-terminal" evidence="1">
    <location>
        <begin position="8"/>
        <end position="63"/>
    </location>
</feature>
<accession>A0A6H1P4B9</accession>
<dbReference type="InterPro" id="IPR013320">
    <property type="entry name" value="ConA-like_dom_sf"/>
</dbReference>
<dbReference type="EMBL" id="CP051128">
    <property type="protein sequence ID" value="QIZ08393.1"/>
    <property type="molecule type" value="Genomic_DNA"/>
</dbReference>
<dbReference type="SUPFAM" id="SSF49899">
    <property type="entry name" value="Concanavalin A-like lectins/glucanases"/>
    <property type="match status" value="1"/>
</dbReference>
<reference evidence="2 3" key="2">
    <citation type="submission" date="2020-04" db="EMBL/GenBank/DDBJ databases">
        <authorList>
            <person name="Fomenkov A."/>
            <person name="Anton B.P."/>
            <person name="Roberts R.J."/>
        </authorList>
    </citation>
    <scope>NUCLEOTIDE SEQUENCE [LARGE SCALE GENOMIC DNA]</scope>
    <source>
        <strain evidence="2 3">S2</strain>
    </source>
</reference>
<gene>
    <name evidence="2" type="ORF">HFZ78_18100</name>
</gene>
<organism evidence="2 3">
    <name type="scientific">Priestia megaterium</name>
    <name type="common">Bacillus megaterium</name>
    <dbReference type="NCBI Taxonomy" id="1404"/>
    <lineage>
        <taxon>Bacteria</taxon>
        <taxon>Bacillati</taxon>
        <taxon>Bacillota</taxon>
        <taxon>Bacilli</taxon>
        <taxon>Bacillales</taxon>
        <taxon>Bacillaceae</taxon>
        <taxon>Priestia</taxon>
    </lineage>
</organism>
<name>A0A6H1P4B9_PRIMG</name>
<dbReference type="AlphaFoldDB" id="A0A6H1P4B9"/>
<evidence type="ECO:0000313" key="2">
    <source>
        <dbReference type="EMBL" id="QIZ08393.1"/>
    </source>
</evidence>
<dbReference type="InterPro" id="IPR013189">
    <property type="entry name" value="Glyco_hydro_32_C"/>
</dbReference>
<evidence type="ECO:0000313" key="3">
    <source>
        <dbReference type="Proteomes" id="UP000501868"/>
    </source>
</evidence>
<dbReference type="Proteomes" id="UP000501868">
    <property type="component" value="Chromosome"/>
</dbReference>
<dbReference type="Gene3D" id="2.60.120.560">
    <property type="entry name" value="Exo-inulinase, domain 1"/>
    <property type="match status" value="1"/>
</dbReference>
<reference evidence="2 3" key="1">
    <citation type="submission" date="2020-04" db="EMBL/GenBank/DDBJ databases">
        <title>Genome-Wide Identification of 5-Methylcytosine Sites in Bacterial Genomes By High-Throughput Sequencing of MspJI Restriction Fragments.</title>
        <authorList>
            <person name="Wu V."/>
        </authorList>
    </citation>
    <scope>NUCLEOTIDE SEQUENCE [LARGE SCALE GENOMIC DNA]</scope>
    <source>
        <strain evidence="2 3">S2</strain>
    </source>
</reference>
<sequence length="129" mass="14334">MLRWVYGEKKLKLHIYIDRSQIEAYANGSKSITTRAYPVRYDSLGIQIYGDGNVDVKSMKVWSMISAYGDGTVIPVEAHTQDTKIKTGNIENAGFETGDLIGWTVQGNAFSNDMVTNATDSGWTVFNQT</sequence>
<evidence type="ECO:0000259" key="1">
    <source>
        <dbReference type="Pfam" id="PF08244"/>
    </source>
</evidence>
<dbReference type="Pfam" id="PF08244">
    <property type="entry name" value="Glyco_hydro_32C"/>
    <property type="match status" value="1"/>
</dbReference>
<proteinExistence type="predicted"/>
<protein>
    <recommendedName>
        <fullName evidence="1">Glycosyl hydrolase family 32 C-terminal domain-containing protein</fullName>
    </recommendedName>
</protein>